<keyword evidence="2" id="KW-1185">Reference proteome</keyword>
<reference evidence="2" key="2">
    <citation type="submission" date="2015-06" db="EMBL/GenBank/DDBJ databases">
        <title>Genome Sequence of Bacillus endophyticus and Analysis of its Companion Mechanism in the Ketogulonigenium vulgare-Bacillus strain Consortium.</title>
        <authorList>
            <person name="Jia N."/>
            <person name="Du J."/>
            <person name="Ding M.-Z."/>
            <person name="Gao F."/>
            <person name="Yuan Y.-J."/>
        </authorList>
    </citation>
    <scope>NUCLEOTIDE SEQUENCE [LARGE SCALE GENOMIC DNA]</scope>
    <source>
        <strain evidence="2">Hbe603</strain>
    </source>
</reference>
<proteinExistence type="predicted"/>
<accession>A0A0H4KCW2</accession>
<evidence type="ECO:0000313" key="1">
    <source>
        <dbReference type="EMBL" id="AKO91952.1"/>
    </source>
</evidence>
<evidence type="ECO:0000313" key="2">
    <source>
        <dbReference type="Proteomes" id="UP000036202"/>
    </source>
</evidence>
<organism evidence="1 2">
    <name type="scientific">Priestia filamentosa</name>
    <dbReference type="NCBI Taxonomy" id="1402861"/>
    <lineage>
        <taxon>Bacteria</taxon>
        <taxon>Bacillati</taxon>
        <taxon>Bacillota</taxon>
        <taxon>Bacilli</taxon>
        <taxon>Bacillales</taxon>
        <taxon>Bacillaceae</taxon>
        <taxon>Priestia</taxon>
    </lineage>
</organism>
<name>A0A0H4KCW2_9BACI</name>
<dbReference type="RefSeq" id="WP_046216913.1">
    <property type="nucleotide sequence ID" value="NZ_CP011974.1"/>
</dbReference>
<dbReference type="KEGG" id="beo:BEH_07470"/>
<protein>
    <submittedName>
        <fullName evidence="1">Uncharacterized protein</fullName>
    </submittedName>
</protein>
<reference evidence="1 2" key="1">
    <citation type="journal article" date="2015" name="PLoS ONE">
        <title>Genome Sequence of Bacillus endophyticus and Analysis of Its Companion Mechanism in the Ketogulonigenium vulgare-Bacillus Strain Consortium.</title>
        <authorList>
            <person name="Jia N."/>
            <person name="Du J."/>
            <person name="Ding M.Z."/>
            <person name="Gao F."/>
            <person name="Yuan Y.J."/>
        </authorList>
    </citation>
    <scope>NUCLEOTIDE SEQUENCE [LARGE SCALE GENOMIC DNA]</scope>
    <source>
        <strain evidence="1 2">Hbe603</strain>
    </source>
</reference>
<gene>
    <name evidence="1" type="ORF">BEH_07470</name>
</gene>
<dbReference type="AlphaFoldDB" id="A0A0H4KCW2"/>
<dbReference type="PATRIC" id="fig|135735.6.peg.1514"/>
<dbReference type="EMBL" id="CP011974">
    <property type="protein sequence ID" value="AKO91952.1"/>
    <property type="molecule type" value="Genomic_DNA"/>
</dbReference>
<sequence>MTLMNEGNTGILKEMSKLLKEIEIQKAGLNKLSAEIQESMDKFKVEIKENMSNFRTETNKGMNNSQNSMSEEFQQLNIKVDKLQTDMLTEMKKINDKIAEQNSLLSIKLFGK</sequence>
<dbReference type="Proteomes" id="UP000036202">
    <property type="component" value="Chromosome"/>
</dbReference>